<name>A0A0A9HR04_ARUDO</name>
<protein>
    <submittedName>
        <fullName evidence="1">Uncharacterized protein</fullName>
    </submittedName>
</protein>
<organism evidence="1">
    <name type="scientific">Arundo donax</name>
    <name type="common">Giant reed</name>
    <name type="synonym">Donax arundinaceus</name>
    <dbReference type="NCBI Taxonomy" id="35708"/>
    <lineage>
        <taxon>Eukaryota</taxon>
        <taxon>Viridiplantae</taxon>
        <taxon>Streptophyta</taxon>
        <taxon>Embryophyta</taxon>
        <taxon>Tracheophyta</taxon>
        <taxon>Spermatophyta</taxon>
        <taxon>Magnoliopsida</taxon>
        <taxon>Liliopsida</taxon>
        <taxon>Poales</taxon>
        <taxon>Poaceae</taxon>
        <taxon>PACMAD clade</taxon>
        <taxon>Arundinoideae</taxon>
        <taxon>Arundineae</taxon>
        <taxon>Arundo</taxon>
    </lineage>
</organism>
<reference evidence="1" key="1">
    <citation type="submission" date="2014-09" db="EMBL/GenBank/DDBJ databases">
        <authorList>
            <person name="Magalhaes I.L.F."/>
            <person name="Oliveira U."/>
            <person name="Santos F.R."/>
            <person name="Vidigal T.H.D.A."/>
            <person name="Brescovit A.D."/>
            <person name="Santos A.J."/>
        </authorList>
    </citation>
    <scope>NUCLEOTIDE SEQUENCE</scope>
    <source>
        <tissue evidence="1">Shoot tissue taken approximately 20 cm above the soil surface</tissue>
    </source>
</reference>
<proteinExistence type="predicted"/>
<dbReference type="EMBL" id="GBRH01159627">
    <property type="protein sequence ID" value="JAE38269.1"/>
    <property type="molecule type" value="Transcribed_RNA"/>
</dbReference>
<dbReference type="AlphaFoldDB" id="A0A0A9HR04"/>
<evidence type="ECO:0000313" key="1">
    <source>
        <dbReference type="EMBL" id="JAE38269.1"/>
    </source>
</evidence>
<sequence length="44" mass="5075">MSHAHDYSKIDNTTAHVKPKICGKCSMPNPQNMYIHEIMRFPTT</sequence>
<accession>A0A0A9HR04</accession>
<reference evidence="1" key="2">
    <citation type="journal article" date="2015" name="Data Brief">
        <title>Shoot transcriptome of the giant reed, Arundo donax.</title>
        <authorList>
            <person name="Barrero R.A."/>
            <person name="Guerrero F.D."/>
            <person name="Moolhuijzen P."/>
            <person name="Goolsby J.A."/>
            <person name="Tidwell J."/>
            <person name="Bellgard S.E."/>
            <person name="Bellgard M.I."/>
        </authorList>
    </citation>
    <scope>NUCLEOTIDE SEQUENCE</scope>
    <source>
        <tissue evidence="1">Shoot tissue taken approximately 20 cm above the soil surface</tissue>
    </source>
</reference>